<evidence type="ECO:0000256" key="4">
    <source>
        <dbReference type="ARBA" id="ARBA00022777"/>
    </source>
</evidence>
<keyword evidence="1" id="KW-0723">Serine/threonine-protein kinase</keyword>
<dbReference type="AlphaFoldDB" id="A0A165DAB6"/>
<dbReference type="InParanoid" id="A0A165DAB6"/>
<dbReference type="Proteomes" id="UP000076842">
    <property type="component" value="Unassembled WGS sequence"/>
</dbReference>
<dbReference type="Gene3D" id="3.20.200.10">
    <property type="entry name" value="MHCK/EF2 kinase"/>
    <property type="match status" value="1"/>
</dbReference>
<dbReference type="PANTHER" id="PTHR45992">
    <property type="entry name" value="EUKARYOTIC ELONGATION FACTOR 2 KINASE-RELATED"/>
    <property type="match status" value="1"/>
</dbReference>
<dbReference type="Pfam" id="PF02816">
    <property type="entry name" value="Alpha_kinase"/>
    <property type="match status" value="1"/>
</dbReference>
<evidence type="ECO:0000256" key="3">
    <source>
        <dbReference type="ARBA" id="ARBA00022741"/>
    </source>
</evidence>
<evidence type="ECO:0000259" key="6">
    <source>
        <dbReference type="PROSITE" id="PS51158"/>
    </source>
</evidence>
<name>A0A165DAB6_9BASI</name>
<feature type="non-terminal residue" evidence="7">
    <location>
        <position position="200"/>
    </location>
</feature>
<sequence length="200" mass="22238">SKGKARVAKGKEEVMLAKELTNLIWARSLLAMAYHEGNQYDATAAAARQEGIPPMKWPQVRFVEAGLFRVTQPSPAKDKKGPSRLNQTYLVEELIATEGEEERFIKYIGNSSPAPLIITGREGEIARFLSFTQHLQYDRTGGLMFISDYQGCAGILTDPQIMTRPLDLFGDGNVARGFQAFVNEHDCNEYCIGIGLPNIR</sequence>
<evidence type="ECO:0000256" key="5">
    <source>
        <dbReference type="ARBA" id="ARBA00022840"/>
    </source>
</evidence>
<feature type="non-terminal residue" evidence="7">
    <location>
        <position position="1"/>
    </location>
</feature>
<keyword evidence="4" id="KW-0418">Kinase</keyword>
<protein>
    <recommendedName>
        <fullName evidence="6">Alpha-type protein kinase domain-containing protein</fullName>
    </recommendedName>
</protein>
<evidence type="ECO:0000313" key="7">
    <source>
        <dbReference type="EMBL" id="KZT52386.1"/>
    </source>
</evidence>
<organism evidence="7 8">
    <name type="scientific">Calocera cornea HHB12733</name>
    <dbReference type="NCBI Taxonomy" id="1353952"/>
    <lineage>
        <taxon>Eukaryota</taxon>
        <taxon>Fungi</taxon>
        <taxon>Dikarya</taxon>
        <taxon>Basidiomycota</taxon>
        <taxon>Agaricomycotina</taxon>
        <taxon>Dacrymycetes</taxon>
        <taxon>Dacrymycetales</taxon>
        <taxon>Dacrymycetaceae</taxon>
        <taxon>Calocera</taxon>
    </lineage>
</organism>
<dbReference type="EMBL" id="KV424068">
    <property type="protein sequence ID" value="KZT52386.1"/>
    <property type="molecule type" value="Genomic_DNA"/>
</dbReference>
<keyword evidence="5" id="KW-0067">ATP-binding</keyword>
<dbReference type="PROSITE" id="PS51158">
    <property type="entry name" value="ALPHA_KINASE"/>
    <property type="match status" value="1"/>
</dbReference>
<dbReference type="OrthoDB" id="301415at2759"/>
<reference evidence="7 8" key="1">
    <citation type="journal article" date="2016" name="Mol. Biol. Evol.">
        <title>Comparative Genomics of Early-Diverging Mushroom-Forming Fungi Provides Insights into the Origins of Lignocellulose Decay Capabilities.</title>
        <authorList>
            <person name="Nagy L.G."/>
            <person name="Riley R."/>
            <person name="Tritt A."/>
            <person name="Adam C."/>
            <person name="Daum C."/>
            <person name="Floudas D."/>
            <person name="Sun H."/>
            <person name="Yadav J.S."/>
            <person name="Pangilinan J."/>
            <person name="Larsson K.H."/>
            <person name="Matsuura K."/>
            <person name="Barry K."/>
            <person name="Labutti K."/>
            <person name="Kuo R."/>
            <person name="Ohm R.A."/>
            <person name="Bhattacharya S.S."/>
            <person name="Shirouzu T."/>
            <person name="Yoshinaga Y."/>
            <person name="Martin F.M."/>
            <person name="Grigoriev I.V."/>
            <person name="Hibbett D.S."/>
        </authorList>
    </citation>
    <scope>NUCLEOTIDE SEQUENCE [LARGE SCALE GENOMIC DNA]</scope>
    <source>
        <strain evidence="7 8">HHB12733</strain>
    </source>
</reference>
<dbReference type="GO" id="GO:0005524">
    <property type="term" value="F:ATP binding"/>
    <property type="evidence" value="ECO:0007669"/>
    <property type="project" value="UniProtKB-KW"/>
</dbReference>
<dbReference type="InterPro" id="IPR011009">
    <property type="entry name" value="Kinase-like_dom_sf"/>
</dbReference>
<keyword evidence="8" id="KW-1185">Reference proteome</keyword>
<dbReference type="InterPro" id="IPR051852">
    <property type="entry name" value="Alpha-type_PK"/>
</dbReference>
<feature type="domain" description="Alpha-type protein kinase" evidence="6">
    <location>
        <begin position="1"/>
        <end position="199"/>
    </location>
</feature>
<evidence type="ECO:0000256" key="1">
    <source>
        <dbReference type="ARBA" id="ARBA00022527"/>
    </source>
</evidence>
<dbReference type="InterPro" id="IPR004166">
    <property type="entry name" value="a-kinase_dom"/>
</dbReference>
<keyword evidence="2" id="KW-0808">Transferase</keyword>
<gene>
    <name evidence="7" type="ORF">CALCODRAFT_418304</name>
</gene>
<evidence type="ECO:0000313" key="8">
    <source>
        <dbReference type="Proteomes" id="UP000076842"/>
    </source>
</evidence>
<dbReference type="SMART" id="SM00811">
    <property type="entry name" value="Alpha_kinase"/>
    <property type="match status" value="1"/>
</dbReference>
<dbReference type="GO" id="GO:0004674">
    <property type="term" value="F:protein serine/threonine kinase activity"/>
    <property type="evidence" value="ECO:0007669"/>
    <property type="project" value="UniProtKB-KW"/>
</dbReference>
<evidence type="ECO:0000256" key="2">
    <source>
        <dbReference type="ARBA" id="ARBA00022679"/>
    </source>
</evidence>
<keyword evidence="3" id="KW-0547">Nucleotide-binding</keyword>
<dbReference type="SUPFAM" id="SSF56112">
    <property type="entry name" value="Protein kinase-like (PK-like)"/>
    <property type="match status" value="1"/>
</dbReference>
<accession>A0A165DAB6</accession>
<proteinExistence type="predicted"/>